<dbReference type="KEGG" id="cpis:HS961_14460"/>
<sequence>MQQDHIDALGLPPGLTEALRRLAKHQTSPARHRRPVGVIGPGDAEGQVYADARLIARALAAAGMAIVCGGRGGVMAAASQGATEVGGVAIGILPEEDERNANQYLSVALPTGIGEMRNALIARSALCLVAVGYNMGTLSEMALGLKWERPVFVLHGELSLPGAVEVADVQQMLECVVDCLLGDAALACMPA</sequence>
<dbReference type="AlphaFoldDB" id="A0A7G5EIW5"/>
<dbReference type="Proteomes" id="UP000515240">
    <property type="component" value="Chromosome"/>
</dbReference>
<dbReference type="EMBL" id="CP058554">
    <property type="protein sequence ID" value="QMV73940.1"/>
    <property type="molecule type" value="Genomic_DNA"/>
</dbReference>
<reference evidence="1 2" key="1">
    <citation type="journal article" date="2020" name="G3 (Bethesda)">
        <title>CeMbio - The Caenorhabditis elegans Microbiome Resource.</title>
        <authorList>
            <person name="Dirksen P."/>
            <person name="Assie A."/>
            <person name="Zimmermann J."/>
            <person name="Zhang F."/>
            <person name="Tietje A.M."/>
            <person name="Marsh S.A."/>
            <person name="Felix M.A."/>
            <person name="Shapira M."/>
            <person name="Kaleta C."/>
            <person name="Schulenburg H."/>
            <person name="Samuel B."/>
        </authorList>
    </citation>
    <scope>NUCLEOTIDE SEQUENCE [LARGE SCALE GENOMIC DNA]</scope>
    <source>
        <strain evidence="1 2">BIGb0172</strain>
    </source>
</reference>
<dbReference type="Pfam" id="PF18306">
    <property type="entry name" value="LDcluster4"/>
    <property type="match status" value="1"/>
</dbReference>
<dbReference type="InterPro" id="IPR041164">
    <property type="entry name" value="LDcluster4"/>
</dbReference>
<dbReference type="RefSeq" id="WP_182323117.1">
    <property type="nucleotide sequence ID" value="NZ_CP058554.1"/>
</dbReference>
<evidence type="ECO:0000313" key="2">
    <source>
        <dbReference type="Proteomes" id="UP000515240"/>
    </source>
</evidence>
<dbReference type="PANTHER" id="PTHR43393:SF3">
    <property type="entry name" value="LYSINE DECARBOXYLASE-LIKE PROTEIN"/>
    <property type="match status" value="1"/>
</dbReference>
<evidence type="ECO:0000313" key="1">
    <source>
        <dbReference type="EMBL" id="QMV73940.1"/>
    </source>
</evidence>
<dbReference type="Gene3D" id="3.40.50.450">
    <property type="match status" value="1"/>
</dbReference>
<organism evidence="1 2">
    <name type="scientific">Comamonas piscis</name>
    <dbReference type="NCBI Taxonomy" id="1562974"/>
    <lineage>
        <taxon>Bacteria</taxon>
        <taxon>Pseudomonadati</taxon>
        <taxon>Pseudomonadota</taxon>
        <taxon>Betaproteobacteria</taxon>
        <taxon>Burkholderiales</taxon>
        <taxon>Comamonadaceae</taxon>
        <taxon>Comamonas</taxon>
    </lineage>
</organism>
<gene>
    <name evidence="1" type="ORF">HS961_14460</name>
</gene>
<dbReference type="PANTHER" id="PTHR43393">
    <property type="entry name" value="CYTOKININ RIBOSIDE 5'-MONOPHOSPHATE PHOSPHORIBOHYDROLASE"/>
    <property type="match status" value="1"/>
</dbReference>
<name>A0A7G5EIW5_9BURK</name>
<keyword evidence="2" id="KW-1185">Reference proteome</keyword>
<protein>
    <submittedName>
        <fullName evidence="1">Lysine decarboxylase</fullName>
    </submittedName>
</protein>
<accession>A0A7G5EIW5</accession>
<proteinExistence type="predicted"/>
<dbReference type="SUPFAM" id="SSF102405">
    <property type="entry name" value="MCP/YpsA-like"/>
    <property type="match status" value="1"/>
</dbReference>
<dbReference type="InterPro" id="IPR052341">
    <property type="entry name" value="LOG_family_nucleotidases"/>
</dbReference>
<dbReference type="GO" id="GO:0005829">
    <property type="term" value="C:cytosol"/>
    <property type="evidence" value="ECO:0007669"/>
    <property type="project" value="TreeGrafter"/>
</dbReference>